<proteinExistence type="predicted"/>
<keyword evidence="6 7" id="KW-0067">ATP-binding</keyword>
<dbReference type="InterPro" id="IPR011009">
    <property type="entry name" value="Kinase-like_dom_sf"/>
</dbReference>
<keyword evidence="4 7" id="KW-0547">Nucleotide-binding</keyword>
<dbReference type="Gene3D" id="3.30.200.20">
    <property type="entry name" value="Phosphorylase Kinase, domain 1"/>
    <property type="match status" value="1"/>
</dbReference>
<dbReference type="Pfam" id="PF00069">
    <property type="entry name" value="Pkinase"/>
    <property type="match status" value="1"/>
</dbReference>
<keyword evidence="3" id="KW-0808">Transferase</keyword>
<dbReference type="GO" id="GO:0004674">
    <property type="term" value="F:protein serine/threonine kinase activity"/>
    <property type="evidence" value="ECO:0007669"/>
    <property type="project" value="UniProtKB-KW"/>
</dbReference>
<dbReference type="RefSeq" id="WP_189951527.1">
    <property type="nucleotide sequence ID" value="NZ_BMVG01000004.1"/>
</dbReference>
<dbReference type="InterPro" id="IPR017441">
    <property type="entry name" value="Protein_kinase_ATP_BS"/>
</dbReference>
<name>A0A919D329_9ACTN</name>
<gene>
    <name evidence="9" type="ORF">GCM10010339_24880</name>
</gene>
<dbReference type="PANTHER" id="PTHR43289">
    <property type="entry name" value="MITOGEN-ACTIVATED PROTEIN KINASE KINASE KINASE 20-RELATED"/>
    <property type="match status" value="1"/>
</dbReference>
<comment type="caution">
    <text evidence="9">The sequence shown here is derived from an EMBL/GenBank/DDBJ whole genome shotgun (WGS) entry which is preliminary data.</text>
</comment>
<organism evidence="9 10">
    <name type="scientific">Streptomyces alanosinicus</name>
    <dbReference type="NCBI Taxonomy" id="68171"/>
    <lineage>
        <taxon>Bacteria</taxon>
        <taxon>Bacillati</taxon>
        <taxon>Actinomycetota</taxon>
        <taxon>Actinomycetes</taxon>
        <taxon>Kitasatosporales</taxon>
        <taxon>Streptomycetaceae</taxon>
        <taxon>Streptomyces</taxon>
    </lineage>
</organism>
<dbReference type="PANTHER" id="PTHR43289:SF6">
    <property type="entry name" value="SERINE_THREONINE-PROTEIN KINASE NEKL-3"/>
    <property type="match status" value="1"/>
</dbReference>
<evidence type="ECO:0000313" key="9">
    <source>
        <dbReference type="EMBL" id="GHE02297.1"/>
    </source>
</evidence>
<evidence type="ECO:0000256" key="6">
    <source>
        <dbReference type="ARBA" id="ARBA00022840"/>
    </source>
</evidence>
<accession>A0A919D329</accession>
<dbReference type="InterPro" id="IPR011990">
    <property type="entry name" value="TPR-like_helical_dom_sf"/>
</dbReference>
<feature type="domain" description="Protein kinase" evidence="8">
    <location>
        <begin position="25"/>
        <end position="287"/>
    </location>
</feature>
<evidence type="ECO:0000256" key="7">
    <source>
        <dbReference type="PROSITE-ProRule" id="PRU10141"/>
    </source>
</evidence>
<dbReference type="CDD" id="cd14014">
    <property type="entry name" value="STKc_PknB_like"/>
    <property type="match status" value="1"/>
</dbReference>
<evidence type="ECO:0000256" key="1">
    <source>
        <dbReference type="ARBA" id="ARBA00012513"/>
    </source>
</evidence>
<keyword evidence="2 9" id="KW-0723">Serine/threonine-protein kinase</keyword>
<keyword evidence="10" id="KW-1185">Reference proteome</keyword>
<dbReference type="InterPro" id="IPR000719">
    <property type="entry name" value="Prot_kinase_dom"/>
</dbReference>
<dbReference type="GO" id="GO:0005524">
    <property type="term" value="F:ATP binding"/>
    <property type="evidence" value="ECO:0007669"/>
    <property type="project" value="UniProtKB-UniRule"/>
</dbReference>
<evidence type="ECO:0000259" key="8">
    <source>
        <dbReference type="PROSITE" id="PS50011"/>
    </source>
</evidence>
<evidence type="ECO:0000313" key="10">
    <source>
        <dbReference type="Proteomes" id="UP000655443"/>
    </source>
</evidence>
<dbReference type="Proteomes" id="UP000655443">
    <property type="component" value="Unassembled WGS sequence"/>
</dbReference>
<sequence length="452" mass="48254">MDEQDHGGPAAARTDRPAHIVAGRYRLLRRLGRGGMGVVHEAEDVQLGRRVAVKMLTAVEGVSEEDLAWERFQREIRALAQIDHPGVVTLYDSGVHEGVPYLVMQVLDGKSLADLVVACGPLPSAAACTVALGITDALEAVHGAGVVHRDVKPSNVGVTGGGRVVLQDFGLARLAGEAAITRTGALIGTPQFMAPEAMRGGPREAAADWYGLGACLFLMLTGELPFGPTADVGAIMERALDDGIRPLTASDAVPQPLAHLVRELCSQDPQLRPRSAAAVRETLVPLMYGGTQDLADLVTRQLRAEAVDVVRSTEVSARALPGLRDEQPEYVWDAGDSSLAAAPDLLHPATLSDTTRLIVLGSMTPQGALSRQREAVSLVQRGQVREAAQMLAVVVQVCLSKLGPDHPTTLTSQYWQAVCRARLDARDEALQMLSRVNRRIGGRTERTDANDD</sequence>
<dbReference type="PROSITE" id="PS50011">
    <property type="entry name" value="PROTEIN_KINASE_DOM"/>
    <property type="match status" value="1"/>
</dbReference>
<keyword evidence="5 9" id="KW-0418">Kinase</keyword>
<feature type="binding site" evidence="7">
    <location>
        <position position="54"/>
    </location>
    <ligand>
        <name>ATP</name>
        <dbReference type="ChEBI" id="CHEBI:30616"/>
    </ligand>
</feature>
<reference evidence="9" key="1">
    <citation type="journal article" date="2014" name="Int. J. Syst. Evol. Microbiol.">
        <title>Complete genome sequence of Corynebacterium casei LMG S-19264T (=DSM 44701T), isolated from a smear-ripened cheese.</title>
        <authorList>
            <consortium name="US DOE Joint Genome Institute (JGI-PGF)"/>
            <person name="Walter F."/>
            <person name="Albersmeier A."/>
            <person name="Kalinowski J."/>
            <person name="Ruckert C."/>
        </authorList>
    </citation>
    <scope>NUCLEOTIDE SEQUENCE</scope>
    <source>
        <strain evidence="9">JCM 4714</strain>
    </source>
</reference>
<dbReference type="Gene3D" id="1.25.40.10">
    <property type="entry name" value="Tetratricopeptide repeat domain"/>
    <property type="match status" value="1"/>
</dbReference>
<dbReference type="EC" id="2.7.11.1" evidence="1"/>
<evidence type="ECO:0000256" key="4">
    <source>
        <dbReference type="ARBA" id="ARBA00022741"/>
    </source>
</evidence>
<evidence type="ECO:0000256" key="5">
    <source>
        <dbReference type="ARBA" id="ARBA00022777"/>
    </source>
</evidence>
<evidence type="ECO:0000256" key="3">
    <source>
        <dbReference type="ARBA" id="ARBA00022679"/>
    </source>
</evidence>
<dbReference type="AlphaFoldDB" id="A0A919D329"/>
<dbReference type="SUPFAM" id="SSF56112">
    <property type="entry name" value="Protein kinase-like (PK-like)"/>
    <property type="match status" value="1"/>
</dbReference>
<evidence type="ECO:0000256" key="2">
    <source>
        <dbReference type="ARBA" id="ARBA00022527"/>
    </source>
</evidence>
<protein>
    <recommendedName>
        <fullName evidence="1">non-specific serine/threonine protein kinase</fullName>
        <ecNumber evidence="1">2.7.11.1</ecNumber>
    </recommendedName>
</protein>
<dbReference type="EMBL" id="BMVG01000004">
    <property type="protein sequence ID" value="GHE02297.1"/>
    <property type="molecule type" value="Genomic_DNA"/>
</dbReference>
<dbReference type="SMART" id="SM00220">
    <property type="entry name" value="S_TKc"/>
    <property type="match status" value="1"/>
</dbReference>
<dbReference type="PROSITE" id="PS00107">
    <property type="entry name" value="PROTEIN_KINASE_ATP"/>
    <property type="match status" value="1"/>
</dbReference>
<reference evidence="9" key="2">
    <citation type="submission" date="2020-09" db="EMBL/GenBank/DDBJ databases">
        <authorList>
            <person name="Sun Q."/>
            <person name="Ohkuma M."/>
        </authorList>
    </citation>
    <scope>NUCLEOTIDE SEQUENCE</scope>
    <source>
        <strain evidence="9">JCM 4714</strain>
    </source>
</reference>
<dbReference type="Gene3D" id="1.10.510.10">
    <property type="entry name" value="Transferase(Phosphotransferase) domain 1"/>
    <property type="match status" value="1"/>
</dbReference>